<comment type="caution">
    <text evidence="9">The sequence shown here is derived from an EMBL/GenBank/DDBJ whole genome shotgun (WGS) entry which is preliminary data.</text>
</comment>
<dbReference type="InterPro" id="IPR001789">
    <property type="entry name" value="Sig_transdc_resp-reg_receiver"/>
</dbReference>
<dbReference type="PANTHER" id="PTHR43214">
    <property type="entry name" value="TWO-COMPONENT RESPONSE REGULATOR"/>
    <property type="match status" value="1"/>
</dbReference>
<dbReference type="CDD" id="cd06170">
    <property type="entry name" value="LuxR_C_like"/>
    <property type="match status" value="1"/>
</dbReference>
<evidence type="ECO:0000256" key="5">
    <source>
        <dbReference type="PROSITE-ProRule" id="PRU00169"/>
    </source>
</evidence>
<keyword evidence="3" id="KW-0238">DNA-binding</keyword>
<proteinExistence type="predicted"/>
<dbReference type="EMBL" id="JBHSPB010000029">
    <property type="protein sequence ID" value="MFC5724531.1"/>
    <property type="molecule type" value="Genomic_DNA"/>
</dbReference>
<dbReference type="InterPro" id="IPR058245">
    <property type="entry name" value="NreC/VraR/RcsB-like_REC"/>
</dbReference>
<feature type="region of interest" description="Disordered" evidence="6">
    <location>
        <begin position="219"/>
        <end position="249"/>
    </location>
</feature>
<organism evidence="9 10">
    <name type="scientific">Streptomyces gamaensis</name>
    <dbReference type="NCBI Taxonomy" id="1763542"/>
    <lineage>
        <taxon>Bacteria</taxon>
        <taxon>Bacillati</taxon>
        <taxon>Actinomycetota</taxon>
        <taxon>Actinomycetes</taxon>
        <taxon>Kitasatosporales</taxon>
        <taxon>Streptomycetaceae</taxon>
        <taxon>Streptomyces</taxon>
    </lineage>
</organism>
<keyword evidence="10" id="KW-1185">Reference proteome</keyword>
<dbReference type="CDD" id="cd17535">
    <property type="entry name" value="REC_NarL-like"/>
    <property type="match status" value="1"/>
</dbReference>
<sequence length="249" mass="26482">MTTRVLVVDDQELVRAGLVAVLDSAPGISVVGQAKDGTEAVRRASELAPDVVILDVRMPEMDGIQAAEHIMAAHPDIRVVILTTFDLDEYVFRALRAGVTGFILKDAGAEGFVRAVETVARGDSLLSPTVTRRVIEEYASLTVGRPRPSEHLTKATPRELEVMTLVARGHDNASIARQLGISAGTVKVHLHRIMAKYGLASRAQVVILGYEAGLVSPGRCRPVTTPCPTGPSPTTPAQPHPGTSAGHHD</sequence>
<evidence type="ECO:0000256" key="4">
    <source>
        <dbReference type="ARBA" id="ARBA00023163"/>
    </source>
</evidence>
<evidence type="ECO:0000259" key="7">
    <source>
        <dbReference type="PROSITE" id="PS50043"/>
    </source>
</evidence>
<keyword evidence="1 5" id="KW-0597">Phosphoprotein</keyword>
<dbReference type="InterPro" id="IPR000792">
    <property type="entry name" value="Tscrpt_reg_LuxR_C"/>
</dbReference>
<dbReference type="Pfam" id="PF00196">
    <property type="entry name" value="GerE"/>
    <property type="match status" value="1"/>
</dbReference>
<keyword evidence="2" id="KW-0805">Transcription regulation</keyword>
<evidence type="ECO:0000313" key="10">
    <source>
        <dbReference type="Proteomes" id="UP001596083"/>
    </source>
</evidence>
<dbReference type="InterPro" id="IPR039420">
    <property type="entry name" value="WalR-like"/>
</dbReference>
<dbReference type="PROSITE" id="PS50043">
    <property type="entry name" value="HTH_LUXR_2"/>
    <property type="match status" value="1"/>
</dbReference>
<dbReference type="PANTHER" id="PTHR43214:SF24">
    <property type="entry name" value="TRANSCRIPTIONAL REGULATORY PROTEIN NARL-RELATED"/>
    <property type="match status" value="1"/>
</dbReference>
<dbReference type="SUPFAM" id="SSF46894">
    <property type="entry name" value="C-terminal effector domain of the bipartite response regulators"/>
    <property type="match status" value="1"/>
</dbReference>
<evidence type="ECO:0000259" key="8">
    <source>
        <dbReference type="PROSITE" id="PS50110"/>
    </source>
</evidence>
<dbReference type="PROSITE" id="PS00622">
    <property type="entry name" value="HTH_LUXR_1"/>
    <property type="match status" value="1"/>
</dbReference>
<reference evidence="10" key="1">
    <citation type="journal article" date="2019" name="Int. J. Syst. Evol. Microbiol.">
        <title>The Global Catalogue of Microorganisms (GCM) 10K type strain sequencing project: providing services to taxonomists for standard genome sequencing and annotation.</title>
        <authorList>
            <consortium name="The Broad Institute Genomics Platform"/>
            <consortium name="The Broad Institute Genome Sequencing Center for Infectious Disease"/>
            <person name="Wu L."/>
            <person name="Ma J."/>
        </authorList>
    </citation>
    <scope>NUCLEOTIDE SEQUENCE [LARGE SCALE GENOMIC DNA]</scope>
    <source>
        <strain evidence="10">CGMCC 4.7304</strain>
    </source>
</reference>
<gene>
    <name evidence="9" type="ORF">ACFP1Z_30690</name>
</gene>
<evidence type="ECO:0000313" key="9">
    <source>
        <dbReference type="EMBL" id="MFC5724531.1"/>
    </source>
</evidence>
<dbReference type="PRINTS" id="PR00038">
    <property type="entry name" value="HTHLUXR"/>
</dbReference>
<evidence type="ECO:0000256" key="6">
    <source>
        <dbReference type="SAM" id="MobiDB-lite"/>
    </source>
</evidence>
<dbReference type="PROSITE" id="PS50110">
    <property type="entry name" value="RESPONSE_REGULATORY"/>
    <property type="match status" value="1"/>
</dbReference>
<protein>
    <submittedName>
        <fullName evidence="9">Response regulator</fullName>
    </submittedName>
</protein>
<keyword evidence="4" id="KW-0804">Transcription</keyword>
<evidence type="ECO:0000256" key="1">
    <source>
        <dbReference type="ARBA" id="ARBA00022553"/>
    </source>
</evidence>
<dbReference type="SMART" id="SM00421">
    <property type="entry name" value="HTH_LUXR"/>
    <property type="match status" value="1"/>
</dbReference>
<feature type="compositionally biased region" description="Pro residues" evidence="6">
    <location>
        <begin position="228"/>
        <end position="239"/>
    </location>
</feature>
<dbReference type="Pfam" id="PF00072">
    <property type="entry name" value="Response_reg"/>
    <property type="match status" value="1"/>
</dbReference>
<feature type="domain" description="HTH luxR-type" evidence="7">
    <location>
        <begin position="148"/>
        <end position="213"/>
    </location>
</feature>
<evidence type="ECO:0000256" key="3">
    <source>
        <dbReference type="ARBA" id="ARBA00023125"/>
    </source>
</evidence>
<dbReference type="SUPFAM" id="SSF52172">
    <property type="entry name" value="CheY-like"/>
    <property type="match status" value="1"/>
</dbReference>
<dbReference type="SMART" id="SM00448">
    <property type="entry name" value="REC"/>
    <property type="match status" value="1"/>
</dbReference>
<accession>A0ABW0ZB21</accession>
<name>A0ABW0ZB21_9ACTN</name>
<feature type="modified residue" description="4-aspartylphosphate" evidence="5">
    <location>
        <position position="55"/>
    </location>
</feature>
<dbReference type="RefSeq" id="WP_390320991.1">
    <property type="nucleotide sequence ID" value="NZ_JBHSPB010000029.1"/>
</dbReference>
<dbReference type="Gene3D" id="3.40.50.2300">
    <property type="match status" value="1"/>
</dbReference>
<feature type="domain" description="Response regulatory" evidence="8">
    <location>
        <begin position="4"/>
        <end position="120"/>
    </location>
</feature>
<dbReference type="InterPro" id="IPR016032">
    <property type="entry name" value="Sig_transdc_resp-reg_C-effctor"/>
</dbReference>
<dbReference type="InterPro" id="IPR011006">
    <property type="entry name" value="CheY-like_superfamily"/>
</dbReference>
<evidence type="ECO:0000256" key="2">
    <source>
        <dbReference type="ARBA" id="ARBA00023015"/>
    </source>
</evidence>
<dbReference type="Proteomes" id="UP001596083">
    <property type="component" value="Unassembled WGS sequence"/>
</dbReference>